<organism evidence="1 2">
    <name type="scientific">Phyllostomus discolor</name>
    <name type="common">pale spear-nosed bat</name>
    <dbReference type="NCBI Taxonomy" id="89673"/>
    <lineage>
        <taxon>Eukaryota</taxon>
        <taxon>Metazoa</taxon>
        <taxon>Chordata</taxon>
        <taxon>Craniata</taxon>
        <taxon>Vertebrata</taxon>
        <taxon>Euteleostomi</taxon>
        <taxon>Mammalia</taxon>
        <taxon>Eutheria</taxon>
        <taxon>Laurasiatheria</taxon>
        <taxon>Chiroptera</taxon>
        <taxon>Yangochiroptera</taxon>
        <taxon>Phyllostomidae</taxon>
        <taxon>Phyllostominae</taxon>
        <taxon>Phyllostomus</taxon>
    </lineage>
</organism>
<evidence type="ECO:0000313" key="2">
    <source>
        <dbReference type="Proteomes" id="UP000664940"/>
    </source>
</evidence>
<comment type="caution">
    <text evidence="1">The sequence shown here is derived from an EMBL/GenBank/DDBJ whole genome shotgun (WGS) entry which is preliminary data.</text>
</comment>
<sequence>MVIFKQTELIVTLQLFSLGSYKLFMKVNPLLIHDFYEERSMYSKLYSPSPLRVDLYSFCPVFTRKTLTFHFRCKRSILNGPVTTTHPATTQPALHCWWLGLRVSSQKPVMQRVSDLKTFLFYKFSLAFILCNHFGKY</sequence>
<evidence type="ECO:0000313" key="1">
    <source>
        <dbReference type="EMBL" id="KAF6078336.1"/>
    </source>
</evidence>
<proteinExistence type="predicted"/>
<dbReference type="Proteomes" id="UP000664940">
    <property type="component" value="Unassembled WGS sequence"/>
</dbReference>
<name>A0A834DF38_9CHIR</name>
<gene>
    <name evidence="1" type="ORF">HJG60_009184</name>
</gene>
<accession>A0A834DF38</accession>
<protein>
    <submittedName>
        <fullName evidence="1">Uncharacterized protein</fullName>
    </submittedName>
</protein>
<reference evidence="1 2" key="1">
    <citation type="journal article" date="2020" name="Nature">
        <title>Six reference-quality genomes reveal evolution of bat adaptations.</title>
        <authorList>
            <person name="Jebb D."/>
            <person name="Huang Z."/>
            <person name="Pippel M."/>
            <person name="Hughes G.M."/>
            <person name="Lavrichenko K."/>
            <person name="Devanna P."/>
            <person name="Winkler S."/>
            <person name="Jermiin L.S."/>
            <person name="Skirmuntt E.C."/>
            <person name="Katzourakis A."/>
            <person name="Burkitt-Gray L."/>
            <person name="Ray D.A."/>
            <person name="Sullivan K.A.M."/>
            <person name="Roscito J.G."/>
            <person name="Kirilenko B.M."/>
            <person name="Davalos L.M."/>
            <person name="Corthals A.P."/>
            <person name="Power M.L."/>
            <person name="Jones G."/>
            <person name="Ransome R.D."/>
            <person name="Dechmann D.K.N."/>
            <person name="Locatelli A.G."/>
            <person name="Puechmaille S.J."/>
            <person name="Fedrigo O."/>
            <person name="Jarvis E.D."/>
            <person name="Hiller M."/>
            <person name="Vernes S.C."/>
            <person name="Myers E.W."/>
            <person name="Teeling E.C."/>
        </authorList>
    </citation>
    <scope>NUCLEOTIDE SEQUENCE [LARGE SCALE GENOMIC DNA]</scope>
    <source>
        <tissue evidence="1">Muscle</tissue>
    </source>
</reference>
<dbReference type="AlphaFoldDB" id="A0A834DF38"/>
<dbReference type="EMBL" id="JABVXQ010000014">
    <property type="protein sequence ID" value="KAF6078336.1"/>
    <property type="molecule type" value="Genomic_DNA"/>
</dbReference>